<dbReference type="InterPro" id="IPR000008">
    <property type="entry name" value="C2_dom"/>
</dbReference>
<keyword evidence="2" id="KW-0206">Cytoskeleton</keyword>
<dbReference type="PROSITE" id="PS50004">
    <property type="entry name" value="C2"/>
    <property type="match status" value="1"/>
</dbReference>
<feature type="region of interest" description="Disordered" evidence="3">
    <location>
        <begin position="1679"/>
        <end position="1708"/>
    </location>
</feature>
<dbReference type="InterPro" id="IPR052299">
    <property type="entry name" value="CEP76"/>
</dbReference>
<dbReference type="InterPro" id="IPR038765">
    <property type="entry name" value="Papain-like_cys_pep_sf"/>
</dbReference>
<feature type="region of interest" description="Disordered" evidence="3">
    <location>
        <begin position="1443"/>
        <end position="1497"/>
    </location>
</feature>
<accession>A0A1D3CVA0</accession>
<dbReference type="Pfam" id="PF00168">
    <property type="entry name" value="C2"/>
    <property type="match status" value="1"/>
</dbReference>
<feature type="compositionally biased region" description="Basic and acidic residues" evidence="3">
    <location>
        <begin position="1572"/>
        <end position="1581"/>
    </location>
</feature>
<dbReference type="Proteomes" id="UP000095192">
    <property type="component" value="Unassembled WGS sequence"/>
</dbReference>
<dbReference type="SUPFAM" id="SSF54001">
    <property type="entry name" value="Cysteine proteinases"/>
    <property type="match status" value="1"/>
</dbReference>
<dbReference type="VEuPathDB" id="ToxoDB:cyc_00872"/>
<feature type="compositionally biased region" description="Basic and acidic residues" evidence="3">
    <location>
        <begin position="521"/>
        <end position="539"/>
    </location>
</feature>
<dbReference type="Pfam" id="PF24656">
    <property type="entry name" value="CEPT76_peptidase"/>
    <property type="match status" value="1"/>
</dbReference>
<dbReference type="GO" id="GO:0005856">
    <property type="term" value="C:cytoskeleton"/>
    <property type="evidence" value="ECO:0007669"/>
    <property type="project" value="UniProtKB-SubCell"/>
</dbReference>
<evidence type="ECO:0000313" key="5">
    <source>
        <dbReference type="EMBL" id="OEH75123.1"/>
    </source>
</evidence>
<dbReference type="SMART" id="SM00239">
    <property type="entry name" value="C2"/>
    <property type="match status" value="1"/>
</dbReference>
<keyword evidence="2" id="KW-0963">Cytoplasm</keyword>
<feature type="compositionally biased region" description="Basic residues" evidence="3">
    <location>
        <begin position="1443"/>
        <end position="1453"/>
    </location>
</feature>
<reference evidence="5 6" key="1">
    <citation type="journal article" date="2016" name="BMC Genomics">
        <title>Comparative genomics reveals Cyclospora cayetanensis possesses coccidia-like metabolism and invasion components but unique surface antigens.</title>
        <authorList>
            <person name="Liu S."/>
            <person name="Wang L."/>
            <person name="Zheng H."/>
            <person name="Xu Z."/>
            <person name="Roellig D.M."/>
            <person name="Li N."/>
            <person name="Frace M.A."/>
            <person name="Tang K."/>
            <person name="Arrowood M.J."/>
            <person name="Moss D.M."/>
            <person name="Zhang L."/>
            <person name="Feng Y."/>
            <person name="Xiao L."/>
        </authorList>
    </citation>
    <scope>NUCLEOTIDE SEQUENCE [LARGE SCALE GENOMIC DNA]</scope>
    <source>
        <strain evidence="5 6">CHN_HEN01</strain>
    </source>
</reference>
<comment type="subcellular location">
    <subcellularLocation>
        <location evidence="1">Cytoplasm</location>
        <location evidence="1">Cytoskeleton</location>
    </subcellularLocation>
</comment>
<dbReference type="Gene3D" id="2.60.40.150">
    <property type="entry name" value="C2 domain"/>
    <property type="match status" value="1"/>
</dbReference>
<feature type="region of interest" description="Disordered" evidence="3">
    <location>
        <begin position="1973"/>
        <end position="2000"/>
    </location>
</feature>
<feature type="compositionally biased region" description="Basic residues" evidence="3">
    <location>
        <begin position="2382"/>
        <end position="2397"/>
    </location>
</feature>
<sequence>MDHEDVSKLRRAAKRNANEELMGDRVSDGDADEEGVVQEPKGVQLFDFDAYGRKIGKQKLRRDRMPKALDPMDRRRMWESSFFINSFMNLENKDQYFFYSITFGHVIKKREIRGSLRRRFLFTPGYRLGPGEYRPLAAPLVVWPLKVFLLPYNQLHNFCITVEQWKISDFSFNSLYASARLTLKEIIDLEPEFQLLLKRKLPGRKRSYEVHKMRVSLQLNEVFDIDMVFDSWWFLPDKTMPNKLRIHPKTLSLNVPVQGRSQRRANTTTRISKSNYWSFAGFFSFRGTLPSLGNQYIVVSVACQFESRWLRPPLQLGVCILSLKSVTTYPLFRGVVKKLTTNPRKFQQGEIIGNIRCFIRSVGILGHEDVPFRPMQTVSGTALVTQLNLKEQYLVVRVFKCDNLPVANADSFSSNPMVKVKWDGMVNSGAPRENTLRPVFNQSFYFPVRLLDPRERTKVLFRKYTLPLDLFTKGALSFEVWDSDDTTSDFLGGTDISLHLLWKEGQRETRSLAVGGEESDEKTRLPDGRPAEFANRDGSDYSGFGDTALGEEERVVVPPYEWPYETLVLKRVLELKGSTLPQPSGERSLLWCEVFFIPPMPEDVEMPPQPVVKNSNDIWMQVERRWNKDFRRWQKMYLQWFPEAPKERRFVTVAEHSQSRLIFPLPSFVVPIAVPAQLAVEGELLHWLSNIAYLFSPKQLREGEFPRWQSPASFLTTRRGGVNDHAVLLCSCLLGLEYDAYVCKGTVDGCTTDHAWVMTRHAGGWIMFWEPTNRKRLCLPCRWGYPPQGPPETFKPKESVEEAAEKYWEGTYLEEWFAWIECQAAAAADAARMAAEGATIPDTEIWGEDAAPDETLDPEAVVMEEGGILGEAKGPSKTKRVVQKVDKAEMRKIMQEQLDKLPITPFKDLLMPDSTLSYVPYSSIEVVFNNYQLWGNLQNLHPACITYDFEDLWKWRPLLTEPADPIETDIIIATPIRDKKWCVSALIRSQLLADDLVGNVVEHIRMQRIKNGNDVSFEHRDDMLSKLILYLDLLEFRLHLDEAHNPGPPPNHVGWSSFPEEMADVDASAKTDYEFFDAMQASNVPNFEEGMAPDPTIQGALQMMGEGHSQSQGFFETNPPPGEFYDPFAATGEGVYVAPYDAAKLGGQQGGYLHLQSPATPSGPPAYQAPLNPVDAAAAAMVDYLTEQRRKDQEDEKLMKGYMAGGGGSSWMNLMRRGNEDNIAPSGLQFRQAPRNAAEPPSRSCSIKSFKACEHEAGGEGGSQLSDANRSGVAAAGSRARRIRKRDRLKRLQTMLQKAASDGFRLLQGTKKQQREGTDLAESRSFYAGATAAAAVVTSSKGCSADAMPPSTPPLVPNASIPTGRPKGNTIQGGVVVEDMTGPDTSTQLMQRLAEGSQLLAEELNEHIRNLGSSMPSPRKSLVASQIKRRALGPWRRAVEAVRKHRQEKKRQPSSHGRAAGLNGGVGSRVCAGGSYTGSPRDSLVPASSEPSDQRKRAHLRLKEELRRRVYEQMEARAAAHWVDEGVVCAEKNVRSPDDEETQGLMRIFKAGFDSNPPSSHGSYETASEYASSDRDRHSRDSSIATAEASCVYADAATTRNTSTDTAGSGVEAALSSSDGMGRKSKVNSGFKWVAAYETEQKETRAGAARHRRHRDVVLSVATPEESLQQQMKLYERPQLSAPDSSGVASLDESAEEQQRSVHSSSAKFDLEANRAQSFISEKGTLDSLPESDCCERSVADERAYELPWLVSPPVSTLKRRMRRKYGDSSSKAASSCESIAALIESFALPKKAAPSAFANKQLNDKARVFPDEADTAPSPVEAEGPSVLTQKDAEEGPDAASLMATGNSKNGISERMQQVYASCLQRAKNSLPSGKAYCRALSLSAPAFKRSITLPKAGADSSQCSAASLVGAAAIPRAEATRSEREGSNFSSSSSVTLENAGSDATASTPMDPVSTGATAVSALSVAATSSAPAAPHSSATEGVPAPSSLRATGAAPTRRGPLFTACKDHEMMLDIDYDQPSPEGMIYNPLTGTNEYDYAPYGNMPFGATLQVAGPVNAIPLNQGRVESGHREGAFRVNPSTGQKEFVDGGGQDRARMFGATDFIDSGASARPNFKADGRPEGFNMAYARQKYEAGVPAGTEPVMAGGRMDVNYAQELDQGFQGLDPYGELLEPPKVLPKEYVEFDGGVDLARMGLATGGQRSKVIRKKEPTDVSALQEPDDGSGPTEASFCKCIPWFAHASPWRATMPPEESLTGSQEPRVPTEWRMPVSSGTYAAEQVAKWNWYYRMEQVYFLWQQNVFPVKPNHVFCGFPIHLATADTTEIRSYLGGARRFRRLLDMPVENISYVVTGKCFPLMGGVISTWLFFGAQVPLASAQERKSHMKRIKKPPHTKQRKNPAVEAEDGGQVAAARAQAPG</sequence>
<feature type="domain" description="C2" evidence="4">
    <location>
        <begin position="374"/>
        <end position="512"/>
    </location>
</feature>
<feature type="region of interest" description="Disordered" evidence="3">
    <location>
        <begin position="1551"/>
        <end position="1583"/>
    </location>
</feature>
<feature type="region of interest" description="Disordered" evidence="3">
    <location>
        <begin position="2379"/>
        <end position="2418"/>
    </location>
</feature>
<feature type="region of interest" description="Disordered" evidence="3">
    <location>
        <begin position="2208"/>
        <end position="2228"/>
    </location>
</feature>
<feature type="region of interest" description="Disordered" evidence="3">
    <location>
        <begin position="511"/>
        <end position="546"/>
    </location>
</feature>
<evidence type="ECO:0000256" key="2">
    <source>
        <dbReference type="ARBA" id="ARBA00023212"/>
    </source>
</evidence>
<feature type="compositionally biased region" description="Low complexity" evidence="3">
    <location>
        <begin position="1973"/>
        <end position="1982"/>
    </location>
</feature>
<dbReference type="PANTHER" id="PTHR46436">
    <property type="entry name" value="CENTROSOMAL PROTEIN OF 76 KDA"/>
    <property type="match status" value="1"/>
</dbReference>
<feature type="region of interest" description="Disordered" evidence="3">
    <location>
        <begin position="1"/>
        <end position="36"/>
    </location>
</feature>
<dbReference type="EMBL" id="JROU02001824">
    <property type="protein sequence ID" value="OEH75123.1"/>
    <property type="molecule type" value="Genomic_DNA"/>
</dbReference>
<gene>
    <name evidence="5" type="ORF">cyc_00872</name>
</gene>
<comment type="caution">
    <text evidence="5">The sequence shown here is derived from an EMBL/GenBank/DDBJ whole genome shotgun (WGS) entry which is preliminary data.</text>
</comment>
<proteinExistence type="predicted"/>
<keyword evidence="6" id="KW-1185">Reference proteome</keyword>
<feature type="region of interest" description="Disordered" evidence="3">
    <location>
        <begin position="1256"/>
        <end position="1285"/>
    </location>
</feature>
<name>A0A1D3CVA0_9EIME</name>
<feature type="compositionally biased region" description="Polar residues" evidence="3">
    <location>
        <begin position="1556"/>
        <end position="1571"/>
    </location>
</feature>
<feature type="compositionally biased region" description="Low complexity" evidence="3">
    <location>
        <begin position="1268"/>
        <end position="1278"/>
    </location>
</feature>
<evidence type="ECO:0000259" key="4">
    <source>
        <dbReference type="PROSITE" id="PS50004"/>
    </source>
</evidence>
<feature type="region of interest" description="Disordered" evidence="3">
    <location>
        <begin position="1920"/>
        <end position="1955"/>
    </location>
</feature>
<dbReference type="SUPFAM" id="SSF49562">
    <property type="entry name" value="C2 domain (Calcium/lipid-binding domain, CaLB)"/>
    <property type="match status" value="1"/>
</dbReference>
<dbReference type="InterPro" id="IPR056290">
    <property type="entry name" value="CEPT76/DRC7_peptidase-like_dom"/>
</dbReference>
<dbReference type="FunCoup" id="A0A1D3CVA0">
    <property type="interactions" value="3"/>
</dbReference>
<dbReference type="InterPro" id="IPR035892">
    <property type="entry name" value="C2_domain_sf"/>
</dbReference>
<feature type="compositionally biased region" description="Basic and acidic residues" evidence="3">
    <location>
        <begin position="16"/>
        <end position="28"/>
    </location>
</feature>
<dbReference type="CDD" id="cd00030">
    <property type="entry name" value="C2"/>
    <property type="match status" value="1"/>
</dbReference>
<protein>
    <submittedName>
        <fullName evidence="5">C2 domain-containing protein</fullName>
    </submittedName>
</protein>
<evidence type="ECO:0000256" key="3">
    <source>
        <dbReference type="SAM" id="MobiDB-lite"/>
    </source>
</evidence>
<organism evidence="5 6">
    <name type="scientific">Cyclospora cayetanensis</name>
    <dbReference type="NCBI Taxonomy" id="88456"/>
    <lineage>
        <taxon>Eukaryota</taxon>
        <taxon>Sar</taxon>
        <taxon>Alveolata</taxon>
        <taxon>Apicomplexa</taxon>
        <taxon>Conoidasida</taxon>
        <taxon>Coccidia</taxon>
        <taxon>Eucoccidiorida</taxon>
        <taxon>Eimeriorina</taxon>
        <taxon>Eimeriidae</taxon>
        <taxon>Cyclospora</taxon>
    </lineage>
</organism>
<feature type="compositionally biased region" description="Polar residues" evidence="3">
    <location>
        <begin position="1937"/>
        <end position="1950"/>
    </location>
</feature>
<evidence type="ECO:0000256" key="1">
    <source>
        <dbReference type="ARBA" id="ARBA00004245"/>
    </source>
</evidence>
<evidence type="ECO:0000313" key="6">
    <source>
        <dbReference type="Proteomes" id="UP000095192"/>
    </source>
</evidence>
<dbReference type="PANTHER" id="PTHR46436:SF2">
    <property type="entry name" value="CHROMOSOME UNDETERMINED SCAFFOLD_119, WHOLE GENOME SHOTGUN SEQUENCE"/>
    <property type="match status" value="1"/>
</dbReference>
<dbReference type="InParanoid" id="A0A1D3CVA0"/>